<gene>
    <name evidence="1" type="ORF">CRG98_010632</name>
</gene>
<comment type="caution">
    <text evidence="1">The sequence shown here is derived from an EMBL/GenBank/DDBJ whole genome shotgun (WGS) entry which is preliminary data.</text>
</comment>
<proteinExistence type="predicted"/>
<evidence type="ECO:0000313" key="2">
    <source>
        <dbReference type="Proteomes" id="UP000233551"/>
    </source>
</evidence>
<keyword evidence="2" id="KW-1185">Reference proteome</keyword>
<dbReference type="EMBL" id="PGOL01000531">
    <property type="protein sequence ID" value="PKI68952.1"/>
    <property type="molecule type" value="Genomic_DNA"/>
</dbReference>
<dbReference type="AlphaFoldDB" id="A0A2I0KKA9"/>
<accession>A0A2I0KKA9</accession>
<organism evidence="1 2">
    <name type="scientific">Punica granatum</name>
    <name type="common">Pomegranate</name>
    <dbReference type="NCBI Taxonomy" id="22663"/>
    <lineage>
        <taxon>Eukaryota</taxon>
        <taxon>Viridiplantae</taxon>
        <taxon>Streptophyta</taxon>
        <taxon>Embryophyta</taxon>
        <taxon>Tracheophyta</taxon>
        <taxon>Spermatophyta</taxon>
        <taxon>Magnoliopsida</taxon>
        <taxon>eudicotyledons</taxon>
        <taxon>Gunneridae</taxon>
        <taxon>Pentapetalae</taxon>
        <taxon>rosids</taxon>
        <taxon>malvids</taxon>
        <taxon>Myrtales</taxon>
        <taxon>Lythraceae</taxon>
        <taxon>Punica</taxon>
    </lineage>
</organism>
<evidence type="ECO:0000313" key="1">
    <source>
        <dbReference type="EMBL" id="PKI68952.1"/>
    </source>
</evidence>
<sequence length="58" mass="6231">MGTPDQGGVAKLYGPECAHVGARMRVTESRGLGVSHLPGGRVRRSHYLPVYDPKVEGQ</sequence>
<protein>
    <submittedName>
        <fullName evidence="1">Uncharacterized protein</fullName>
    </submittedName>
</protein>
<reference evidence="1 2" key="1">
    <citation type="submission" date="2017-11" db="EMBL/GenBank/DDBJ databases">
        <title>De-novo sequencing of pomegranate (Punica granatum L.) genome.</title>
        <authorList>
            <person name="Akparov Z."/>
            <person name="Amiraslanov A."/>
            <person name="Hajiyeva S."/>
            <person name="Abbasov M."/>
            <person name="Kaur K."/>
            <person name="Hamwieh A."/>
            <person name="Solovyev V."/>
            <person name="Salamov A."/>
            <person name="Braich B."/>
            <person name="Kosarev P."/>
            <person name="Mahmoud A."/>
            <person name="Hajiyev E."/>
            <person name="Babayeva S."/>
            <person name="Izzatullayeva V."/>
            <person name="Mammadov A."/>
            <person name="Mammadov A."/>
            <person name="Sharifova S."/>
            <person name="Ojaghi J."/>
            <person name="Eynullazada K."/>
            <person name="Bayramov B."/>
            <person name="Abdulazimova A."/>
            <person name="Shahmuradov I."/>
        </authorList>
    </citation>
    <scope>NUCLEOTIDE SEQUENCE [LARGE SCALE GENOMIC DNA]</scope>
    <source>
        <strain evidence="2">cv. AG2017</strain>
        <tissue evidence="1">Leaf</tissue>
    </source>
</reference>
<name>A0A2I0KKA9_PUNGR</name>
<dbReference type="Proteomes" id="UP000233551">
    <property type="component" value="Unassembled WGS sequence"/>
</dbReference>